<reference evidence="1" key="1">
    <citation type="submission" date="2023-01" db="EMBL/GenBank/DDBJ databases">
        <title>Human gut microbiome strain richness.</title>
        <authorList>
            <person name="Chen-Liaw A."/>
        </authorList>
    </citation>
    <scope>NUCLEOTIDE SEQUENCE</scope>
    <source>
        <strain evidence="1">D35st1_E5_D35t1_190705</strain>
    </source>
</reference>
<sequence length="264" mass="29647">MAEKVNQGIELVKAGANVLGQFYQDLAQPSVKALGQALATVFELCPNSLLSLKLWTEKRKLNFAKRLNEYKDKLEQIPEEKRCEVDTQIGTPIVEKLTYTTNDEIADLFTTLLANASNIDTVNRAHPAFVDIIGRLSEDEARIIQYLRTAIEVPYCSFRAITKNENGGFITILDHATMLPYYISLTFPQNITAYLSNLISLGVLSDEDGLYKIDNTEYDNICLKNGLDSLKAKLVPLSFKDIEVSKSYYKVTPFGKLFIDACIK</sequence>
<comment type="caution">
    <text evidence="1">The sequence shown here is derived from an EMBL/GenBank/DDBJ whole genome shotgun (WGS) entry which is preliminary data.</text>
</comment>
<organism evidence="1 2">
    <name type="scientific">Parabacteroides distasonis</name>
    <dbReference type="NCBI Taxonomy" id="823"/>
    <lineage>
        <taxon>Bacteria</taxon>
        <taxon>Pseudomonadati</taxon>
        <taxon>Bacteroidota</taxon>
        <taxon>Bacteroidia</taxon>
        <taxon>Bacteroidales</taxon>
        <taxon>Tannerellaceae</taxon>
        <taxon>Parabacteroides</taxon>
    </lineage>
</organism>
<evidence type="ECO:0000313" key="1">
    <source>
        <dbReference type="EMBL" id="MDB9138436.1"/>
    </source>
</evidence>
<dbReference type="Pfam" id="PF14337">
    <property type="entry name" value="Abi_alpha"/>
    <property type="match status" value="1"/>
</dbReference>
<accession>A0AAW6F5D4</accession>
<dbReference type="Proteomes" id="UP001211522">
    <property type="component" value="Unassembled WGS sequence"/>
</dbReference>
<evidence type="ECO:0000313" key="2">
    <source>
        <dbReference type="Proteomes" id="UP001211522"/>
    </source>
</evidence>
<gene>
    <name evidence="1" type="ORF">PN612_07895</name>
</gene>
<proteinExistence type="predicted"/>
<dbReference type="Gene3D" id="3.30.110.190">
    <property type="match status" value="1"/>
</dbReference>
<dbReference type="RefSeq" id="WP_005854343.1">
    <property type="nucleotide sequence ID" value="NZ_BQOC01000001.1"/>
</dbReference>
<protein>
    <submittedName>
        <fullName evidence="1">DUF4393 domain-containing protein</fullName>
    </submittedName>
</protein>
<dbReference type="InterPro" id="IPR025506">
    <property type="entry name" value="Abi_alpha"/>
</dbReference>
<dbReference type="EMBL" id="JAQMPX010000053">
    <property type="protein sequence ID" value="MDB9138436.1"/>
    <property type="molecule type" value="Genomic_DNA"/>
</dbReference>
<name>A0AAW6F5D4_PARDI</name>
<dbReference type="AlphaFoldDB" id="A0AAW6F5D4"/>